<proteinExistence type="inferred from homology"/>
<comment type="subcellular location">
    <subcellularLocation>
        <location evidence="1">Cell inner membrane</location>
        <topology evidence="1">Peripheral membrane protein</topology>
    </subcellularLocation>
</comment>
<accession>A0ABQ5U0H0</accession>
<keyword evidence="4" id="KW-1003">Cell membrane</keyword>
<evidence type="ECO:0000256" key="5">
    <source>
        <dbReference type="ARBA" id="ARBA00022741"/>
    </source>
</evidence>
<dbReference type="Proteomes" id="UP001161409">
    <property type="component" value="Unassembled WGS sequence"/>
</dbReference>
<dbReference type="EMBL" id="BSNF01000001">
    <property type="protein sequence ID" value="GLQ05165.1"/>
    <property type="molecule type" value="Genomic_DNA"/>
</dbReference>
<dbReference type="Pfam" id="PF00005">
    <property type="entry name" value="ABC_tran"/>
    <property type="match status" value="1"/>
</dbReference>
<protein>
    <submittedName>
        <fullName evidence="9">ABC transporter ATP-binding protein</fullName>
    </submittedName>
</protein>
<gene>
    <name evidence="9" type="ORF">GCM10007924_03860</name>
</gene>
<sequence>MTSLLSIQGLQVDIATPGGTLQAVKNLNLDVQRGETHCIVGESGCGKSITALAMIGLLPEKARITAGSILFEQQNLACLNEAGLSNLRGNRMAMIFQEPMTCLNPTLTIGTQLTEGFLRHGKGNRKAAYERAIMLLEKVGISAADKRFHQYPYSLSGGLRQRVMIAMALMCEPDLIIADEPTTALDVTVQAQILATLSELKSEMGLSLIVITHDLGVVARIADNVTVMYAGEAVETGTVSQVFGNPGHPYTVGLQKSVVGSADRDSQRLSVIPGRVPSLVGGLTGCRFRNRCPHAIPKCAEADIDMSELEADHTYRCLRNVSAGRPEMTGGVL</sequence>
<evidence type="ECO:0000256" key="1">
    <source>
        <dbReference type="ARBA" id="ARBA00004417"/>
    </source>
</evidence>
<reference evidence="9" key="1">
    <citation type="journal article" date="2014" name="Int. J. Syst. Evol. Microbiol.">
        <title>Complete genome of a new Firmicutes species belonging to the dominant human colonic microbiota ('Ruminococcus bicirculans') reveals two chromosomes and a selective capacity to utilize plant glucans.</title>
        <authorList>
            <consortium name="NISC Comparative Sequencing Program"/>
            <person name="Wegmann U."/>
            <person name="Louis P."/>
            <person name="Goesmann A."/>
            <person name="Henrissat B."/>
            <person name="Duncan S.H."/>
            <person name="Flint H.J."/>
        </authorList>
    </citation>
    <scope>NUCLEOTIDE SEQUENCE</scope>
    <source>
        <strain evidence="9">NBRC 103408</strain>
    </source>
</reference>
<keyword evidence="3" id="KW-0813">Transport</keyword>
<comment type="caution">
    <text evidence="9">The sequence shown here is derived from an EMBL/GenBank/DDBJ whole genome shotgun (WGS) entry which is preliminary data.</text>
</comment>
<dbReference type="CDD" id="cd03257">
    <property type="entry name" value="ABC_NikE_OppD_transporters"/>
    <property type="match status" value="1"/>
</dbReference>
<dbReference type="Gene3D" id="3.40.50.300">
    <property type="entry name" value="P-loop containing nucleotide triphosphate hydrolases"/>
    <property type="match status" value="1"/>
</dbReference>
<dbReference type="Pfam" id="PF08352">
    <property type="entry name" value="oligo_HPY"/>
    <property type="match status" value="1"/>
</dbReference>
<dbReference type="RefSeq" id="WP_169559188.1">
    <property type="nucleotide sequence ID" value="NZ_BSNF01000001.1"/>
</dbReference>
<dbReference type="SMART" id="SM00382">
    <property type="entry name" value="AAA"/>
    <property type="match status" value="1"/>
</dbReference>
<reference evidence="9" key="2">
    <citation type="submission" date="2023-01" db="EMBL/GenBank/DDBJ databases">
        <title>Draft genome sequence of Sneathiella chinensis strain NBRC 103408.</title>
        <authorList>
            <person name="Sun Q."/>
            <person name="Mori K."/>
        </authorList>
    </citation>
    <scope>NUCLEOTIDE SEQUENCE</scope>
    <source>
        <strain evidence="9">NBRC 103408</strain>
    </source>
</reference>
<comment type="similarity">
    <text evidence="2">Belongs to the ABC transporter superfamily.</text>
</comment>
<dbReference type="InterPro" id="IPR013563">
    <property type="entry name" value="Oligopep_ABC_C"/>
</dbReference>
<dbReference type="InterPro" id="IPR003593">
    <property type="entry name" value="AAA+_ATPase"/>
</dbReference>
<dbReference type="NCBIfam" id="TIGR01727">
    <property type="entry name" value="oligo_HPY"/>
    <property type="match status" value="1"/>
</dbReference>
<dbReference type="SUPFAM" id="SSF52540">
    <property type="entry name" value="P-loop containing nucleoside triphosphate hydrolases"/>
    <property type="match status" value="1"/>
</dbReference>
<keyword evidence="10" id="KW-1185">Reference proteome</keyword>
<keyword evidence="5" id="KW-0547">Nucleotide-binding</keyword>
<evidence type="ECO:0000256" key="7">
    <source>
        <dbReference type="ARBA" id="ARBA00023136"/>
    </source>
</evidence>
<evidence type="ECO:0000256" key="4">
    <source>
        <dbReference type="ARBA" id="ARBA00022475"/>
    </source>
</evidence>
<name>A0ABQ5U0H0_9PROT</name>
<feature type="domain" description="ABC transporter" evidence="8">
    <location>
        <begin position="7"/>
        <end position="255"/>
    </location>
</feature>
<evidence type="ECO:0000256" key="3">
    <source>
        <dbReference type="ARBA" id="ARBA00022448"/>
    </source>
</evidence>
<dbReference type="GO" id="GO:0005524">
    <property type="term" value="F:ATP binding"/>
    <property type="evidence" value="ECO:0007669"/>
    <property type="project" value="UniProtKB-KW"/>
</dbReference>
<dbReference type="PANTHER" id="PTHR43297">
    <property type="entry name" value="OLIGOPEPTIDE TRANSPORT ATP-BINDING PROTEIN APPD"/>
    <property type="match status" value="1"/>
</dbReference>
<keyword evidence="7" id="KW-0472">Membrane</keyword>
<dbReference type="InterPro" id="IPR003439">
    <property type="entry name" value="ABC_transporter-like_ATP-bd"/>
</dbReference>
<evidence type="ECO:0000256" key="6">
    <source>
        <dbReference type="ARBA" id="ARBA00022840"/>
    </source>
</evidence>
<evidence type="ECO:0000313" key="9">
    <source>
        <dbReference type="EMBL" id="GLQ05165.1"/>
    </source>
</evidence>
<dbReference type="InterPro" id="IPR050388">
    <property type="entry name" value="ABC_Ni/Peptide_Import"/>
</dbReference>
<dbReference type="PROSITE" id="PS50893">
    <property type="entry name" value="ABC_TRANSPORTER_2"/>
    <property type="match status" value="1"/>
</dbReference>
<keyword evidence="6 9" id="KW-0067">ATP-binding</keyword>
<dbReference type="PANTHER" id="PTHR43297:SF2">
    <property type="entry name" value="DIPEPTIDE TRANSPORT ATP-BINDING PROTEIN DPPD"/>
    <property type="match status" value="1"/>
</dbReference>
<dbReference type="InterPro" id="IPR027417">
    <property type="entry name" value="P-loop_NTPase"/>
</dbReference>
<organism evidence="9 10">
    <name type="scientific">Sneathiella chinensis</name>
    <dbReference type="NCBI Taxonomy" id="349750"/>
    <lineage>
        <taxon>Bacteria</taxon>
        <taxon>Pseudomonadati</taxon>
        <taxon>Pseudomonadota</taxon>
        <taxon>Alphaproteobacteria</taxon>
        <taxon>Sneathiellales</taxon>
        <taxon>Sneathiellaceae</taxon>
        <taxon>Sneathiella</taxon>
    </lineage>
</organism>
<evidence type="ECO:0000259" key="8">
    <source>
        <dbReference type="PROSITE" id="PS50893"/>
    </source>
</evidence>
<evidence type="ECO:0000256" key="2">
    <source>
        <dbReference type="ARBA" id="ARBA00005417"/>
    </source>
</evidence>
<evidence type="ECO:0000313" key="10">
    <source>
        <dbReference type="Proteomes" id="UP001161409"/>
    </source>
</evidence>